<evidence type="ECO:0000256" key="5">
    <source>
        <dbReference type="SAM" id="Coils"/>
    </source>
</evidence>
<protein>
    <submittedName>
        <fullName evidence="9">Methyltransferase domain-containing protein</fullName>
    </submittedName>
</protein>
<dbReference type="EMBL" id="CAADFY010000010">
    <property type="protein sequence ID" value="VFK52594.1"/>
    <property type="molecule type" value="Genomic_DNA"/>
</dbReference>
<dbReference type="SUPFAM" id="SSF53335">
    <property type="entry name" value="S-adenosyl-L-methionine-dependent methyltransferases"/>
    <property type="match status" value="1"/>
</dbReference>
<dbReference type="PANTHER" id="PTHR33841">
    <property type="entry name" value="DNA METHYLTRANSFERASE YEEA-RELATED"/>
    <property type="match status" value="1"/>
</dbReference>
<evidence type="ECO:0000256" key="3">
    <source>
        <dbReference type="ARBA" id="ARBA00022679"/>
    </source>
</evidence>
<evidence type="ECO:0000313" key="8">
    <source>
        <dbReference type="EMBL" id="VFK52594.1"/>
    </source>
</evidence>
<dbReference type="GO" id="GO:0032259">
    <property type="term" value="P:methylation"/>
    <property type="evidence" value="ECO:0007669"/>
    <property type="project" value="UniProtKB-KW"/>
</dbReference>
<dbReference type="Gene3D" id="3.40.50.150">
    <property type="entry name" value="Vaccinia Virus protein VP39"/>
    <property type="match status" value="1"/>
</dbReference>
<dbReference type="PROSITE" id="PS00092">
    <property type="entry name" value="N6_MTASE"/>
    <property type="match status" value="1"/>
</dbReference>
<reference evidence="9" key="1">
    <citation type="submission" date="2019-02" db="EMBL/GenBank/DDBJ databases">
        <authorList>
            <person name="Gruber-Vodicka R. H."/>
            <person name="Seah K. B. B."/>
        </authorList>
    </citation>
    <scope>NUCLEOTIDE SEQUENCE</scope>
    <source>
        <strain evidence="9">BECK_BY2</strain>
        <strain evidence="8">BECK_BY3</strain>
    </source>
</reference>
<feature type="coiled-coil region" evidence="5">
    <location>
        <begin position="177"/>
        <end position="208"/>
    </location>
</feature>
<evidence type="ECO:0000313" key="9">
    <source>
        <dbReference type="EMBL" id="VFK53092.1"/>
    </source>
</evidence>
<evidence type="ECO:0000256" key="4">
    <source>
        <dbReference type="ARBA" id="ARBA00022747"/>
    </source>
</evidence>
<dbReference type="AlphaFoldDB" id="A0A450ZH02"/>
<dbReference type="EMBL" id="CAADFV010000012">
    <property type="protein sequence ID" value="VFK53092.1"/>
    <property type="molecule type" value="Genomic_DNA"/>
</dbReference>
<proteinExistence type="inferred from homology"/>
<dbReference type="InterPro" id="IPR029063">
    <property type="entry name" value="SAM-dependent_MTases_sf"/>
</dbReference>
<keyword evidence="5" id="KW-0175">Coiled coil</keyword>
<accession>A0A450ZH02</accession>
<evidence type="ECO:0000256" key="6">
    <source>
        <dbReference type="SAM" id="MobiDB-lite"/>
    </source>
</evidence>
<feature type="compositionally biased region" description="Basic and acidic residues" evidence="6">
    <location>
        <begin position="510"/>
        <end position="522"/>
    </location>
</feature>
<dbReference type="PRINTS" id="PR00507">
    <property type="entry name" value="N12N6MTFRASE"/>
</dbReference>
<dbReference type="GO" id="GO:0008170">
    <property type="term" value="F:N-methyltransferase activity"/>
    <property type="evidence" value="ECO:0007669"/>
    <property type="project" value="InterPro"/>
</dbReference>
<evidence type="ECO:0000256" key="1">
    <source>
        <dbReference type="ARBA" id="ARBA00006594"/>
    </source>
</evidence>
<sequence>MNDRGQWLKDLGSADSGSTPDGLVPVEGYFTDGLPPHGRHPEEVAIMEKARYYGATAVFFEAEHNGKPPLAQAFIFVSDGPVRDEGFARLHQQLWSWGGVPLVYRKTSGLVQLFRCAHKADFESKKNGIVFKPYKTLRLASQVANDPWWDAERLRNGTLWDDPKVYEELLSANKAARKTLISEVKNLHKKLQEELDKENLDKNQKEALAGLFRQLLILSLLVAYIEARGVFEAGYFSRFHNGAERFFQVLADGPALVRLLDDLNGRFNGHAFHLDQSSRETLCASEQAERIARLARLVEGREEPSGQRTLWQRYSFADLPVELISHIYQLFVGDKKTAVYTPPFLVRLMLGEVLDWDRLDRLERKDEIILDPACGSGVFLVEAYKRLVLHWRSRNGWKRPEKTDLKKLLTRVHGIDLEERAVDLAAFSLYLALCDALEPEEIRKSRRLFPELKGKSLHAGCFFQACEMGKVKKKIGAVVGNPPFNSSLDTPGAERAYDRYNEKYKKKKNKDRDKKNKKDKDKEALPDKQLAYLFLHESMEVLAEGGVLALLQPDNFLYNLHSPEFHRKFLERWDVREILDFISVRGLFQKSDTKVVVVVAEANEPPTGRQILHATFRRSGRTDAEQGFDIDYYDMHWLPRELALTNDGVWRADLLGGERVLDFADRLRNFRTLGQYADKKGWEYGEGYIVGKSGNRKPVKHITGHPTLPSTAITAGGIDESLMDVERAKLFASAHSPRRFSPPMLLVREQMDIPSELWTKSYLTYKDQLVGFCAPKSELTELKQMARWLSEQRIPLQAFIASTSIRLFCSKATSVSFFDITSLPYPKDVNLDLANHEQILVDDIVDYYRDLIRLGEKSAAMQESGVAALPRFNEVYTGQVNGIYKDNPLRALEAQTWPGVICQPFIFGEGEVDWKGTDELKGKLDNLLREQKESLAITRIARIYDGPCIYLVKPDRLRYWLRSVALRDADETLADLWDQGF</sequence>
<evidence type="ECO:0000259" key="7">
    <source>
        <dbReference type="Pfam" id="PF02384"/>
    </source>
</evidence>
<gene>
    <name evidence="9" type="ORF">BECKTUN1418E_GA0071001_101224</name>
    <name evidence="8" type="ORF">BECKTUN1418F_GA0071002_101025</name>
</gene>
<dbReference type="InterPro" id="IPR003356">
    <property type="entry name" value="DNA_methylase_A-5"/>
</dbReference>
<dbReference type="InterPro" id="IPR002052">
    <property type="entry name" value="DNA_methylase_N6_adenine_CS"/>
</dbReference>
<comment type="similarity">
    <text evidence="1">Belongs to the N(4)/N(6)-methyltransferase family.</text>
</comment>
<dbReference type="InterPro" id="IPR050953">
    <property type="entry name" value="N4_N6_ade-DNA_methylase"/>
</dbReference>
<evidence type="ECO:0000256" key="2">
    <source>
        <dbReference type="ARBA" id="ARBA00022603"/>
    </source>
</evidence>
<organism evidence="9">
    <name type="scientific">Candidatus Kentrum sp. TUN</name>
    <dbReference type="NCBI Taxonomy" id="2126343"/>
    <lineage>
        <taxon>Bacteria</taxon>
        <taxon>Pseudomonadati</taxon>
        <taxon>Pseudomonadota</taxon>
        <taxon>Gammaproteobacteria</taxon>
        <taxon>Candidatus Kentrum</taxon>
    </lineage>
</organism>
<keyword evidence="2 9" id="KW-0489">Methyltransferase</keyword>
<dbReference type="GO" id="GO:0009007">
    <property type="term" value="F:site-specific DNA-methyltransferase (adenine-specific) activity"/>
    <property type="evidence" value="ECO:0007669"/>
    <property type="project" value="UniProtKB-EC"/>
</dbReference>
<dbReference type="Pfam" id="PF02384">
    <property type="entry name" value="N6_Mtase"/>
    <property type="match status" value="1"/>
</dbReference>
<dbReference type="GO" id="GO:0003677">
    <property type="term" value="F:DNA binding"/>
    <property type="evidence" value="ECO:0007669"/>
    <property type="project" value="InterPro"/>
</dbReference>
<keyword evidence="3 9" id="KW-0808">Transferase</keyword>
<dbReference type="PANTHER" id="PTHR33841:SF4">
    <property type="entry name" value="RESTRICTION MODIFICATION SYSTEM DNA SPECIFICITY DOMAIN"/>
    <property type="match status" value="1"/>
</dbReference>
<name>A0A450ZH02_9GAMM</name>
<dbReference type="GO" id="GO:0009307">
    <property type="term" value="P:DNA restriction-modification system"/>
    <property type="evidence" value="ECO:0007669"/>
    <property type="project" value="UniProtKB-KW"/>
</dbReference>
<feature type="domain" description="DNA methylase adenine-specific" evidence="7">
    <location>
        <begin position="335"/>
        <end position="606"/>
    </location>
</feature>
<keyword evidence="4" id="KW-0680">Restriction system</keyword>
<feature type="region of interest" description="Disordered" evidence="6">
    <location>
        <begin position="499"/>
        <end position="522"/>
    </location>
</feature>